<gene>
    <name evidence="1" type="ORF">C6P46_002393</name>
</gene>
<name>A0A9P6VTQ6_RHOMI</name>
<protein>
    <submittedName>
        <fullName evidence="1">Uncharacterized protein</fullName>
    </submittedName>
</protein>
<reference evidence="1 2" key="1">
    <citation type="submission" date="2020-11" db="EMBL/GenBank/DDBJ databases">
        <title>Kefir isolates.</title>
        <authorList>
            <person name="Marcisauskas S."/>
            <person name="Kim Y."/>
            <person name="Blasche S."/>
        </authorList>
    </citation>
    <scope>NUCLEOTIDE SEQUENCE [LARGE SCALE GENOMIC DNA]</scope>
    <source>
        <strain evidence="1 2">KR</strain>
    </source>
</reference>
<evidence type="ECO:0000313" key="2">
    <source>
        <dbReference type="Proteomes" id="UP000777482"/>
    </source>
</evidence>
<sequence length="222" mass="25331">MEQASQPGPEDWQKKLHFIQSQESDYWAPGIATDPRGYEKSYGEIFRDFYHQHDRLAASGVPFDDLAPLICAAMREFTEVTFYRPPLKSNEGDPLSPTAIPKDLFLPHVIGRPVTGRSAGTEHEPIDIYIRPLMLKAGWIKRRKQQQGGKQSTFRELVTAELNGVPDEATVAGPCFLAAKLCKDTVYFQTKKQAVICFRTEKANWAAKRNFFSYTFDFWGQY</sequence>
<evidence type="ECO:0000313" key="1">
    <source>
        <dbReference type="EMBL" id="KAG0653590.1"/>
    </source>
</evidence>
<dbReference type="AlphaFoldDB" id="A0A9P6VTQ6"/>
<organism evidence="1 2">
    <name type="scientific">Rhodotorula mucilaginosa</name>
    <name type="common">Yeast</name>
    <name type="synonym">Rhodotorula rubra</name>
    <dbReference type="NCBI Taxonomy" id="5537"/>
    <lineage>
        <taxon>Eukaryota</taxon>
        <taxon>Fungi</taxon>
        <taxon>Dikarya</taxon>
        <taxon>Basidiomycota</taxon>
        <taxon>Pucciniomycotina</taxon>
        <taxon>Microbotryomycetes</taxon>
        <taxon>Sporidiobolales</taxon>
        <taxon>Sporidiobolaceae</taxon>
        <taxon>Rhodotorula</taxon>
    </lineage>
</organism>
<dbReference type="Proteomes" id="UP000777482">
    <property type="component" value="Unassembled WGS sequence"/>
</dbReference>
<proteinExistence type="predicted"/>
<dbReference type="EMBL" id="PUHQ01000189">
    <property type="protein sequence ID" value="KAG0653590.1"/>
    <property type="molecule type" value="Genomic_DNA"/>
</dbReference>
<keyword evidence="2" id="KW-1185">Reference proteome</keyword>
<accession>A0A9P6VTQ6</accession>
<comment type="caution">
    <text evidence="1">The sequence shown here is derived from an EMBL/GenBank/DDBJ whole genome shotgun (WGS) entry which is preliminary data.</text>
</comment>